<keyword evidence="3" id="KW-1185">Reference proteome</keyword>
<keyword evidence="1" id="KW-0732">Signal</keyword>
<protein>
    <submittedName>
        <fullName evidence="2">Uncharacterized protein</fullName>
    </submittedName>
</protein>
<accession>A0AAV9WQY7</accession>
<proteinExistence type="predicted"/>
<gene>
    <name evidence="2" type="ORF">TWF694_006020</name>
</gene>
<dbReference type="Proteomes" id="UP001365542">
    <property type="component" value="Unassembled WGS sequence"/>
</dbReference>
<dbReference type="EMBL" id="JAVHJO010000019">
    <property type="protein sequence ID" value="KAK6523125.1"/>
    <property type="molecule type" value="Genomic_DNA"/>
</dbReference>
<evidence type="ECO:0000256" key="1">
    <source>
        <dbReference type="SAM" id="SignalP"/>
    </source>
</evidence>
<reference evidence="2 3" key="1">
    <citation type="submission" date="2019-10" db="EMBL/GenBank/DDBJ databases">
        <authorList>
            <person name="Palmer J.M."/>
        </authorList>
    </citation>
    <scope>NUCLEOTIDE SEQUENCE [LARGE SCALE GENOMIC DNA]</scope>
    <source>
        <strain evidence="2 3">TWF694</strain>
    </source>
</reference>
<organism evidence="2 3">
    <name type="scientific">Orbilia ellipsospora</name>
    <dbReference type="NCBI Taxonomy" id="2528407"/>
    <lineage>
        <taxon>Eukaryota</taxon>
        <taxon>Fungi</taxon>
        <taxon>Dikarya</taxon>
        <taxon>Ascomycota</taxon>
        <taxon>Pezizomycotina</taxon>
        <taxon>Orbiliomycetes</taxon>
        <taxon>Orbiliales</taxon>
        <taxon>Orbiliaceae</taxon>
        <taxon>Orbilia</taxon>
    </lineage>
</organism>
<feature type="signal peptide" evidence="1">
    <location>
        <begin position="1"/>
        <end position="20"/>
    </location>
</feature>
<sequence length="459" mass="52099">MHRQSLFLNLLLTLPRWISSYEILFLDKPTPPSDLDDYLWNRYNTVVECAQIPPNLTEDDFVDQVSLRIGVDEKILPKAMVFYYSEYHADPFYYKPGPPPCSRSNAMLVIKWHPTRNSIQIQAPSQTVLTHFSEIEEGSELWDKGKLVNLNAGDVMSWDVSSAKWQIYRDDIEVTVPEGGAASHLFGNDRLKYSNPVAIQEIREFAANYPEMWDGIVQQFKLVRDTYAVEKDTYIPIPPGLFAVYNENELEELGLPINVEKEIEMWNYIAEKRASPEGLGKTFPYVFYLLEGKKPGNFENYMNNLQADWEKVRMPPRPAIQSPVDLTGDAPSDPYAAVRAGVMANLDLIENYPLDKSLVGLDDNRLRGVMEELFPEMAADLALFADYPAEPINPEPWMVPEGVWSISNQITNGPNQLSLYSGASFTMEGGSPENDECDIEGDCLSKIEEEVVEDDVDIE</sequence>
<name>A0AAV9WQY7_9PEZI</name>
<evidence type="ECO:0000313" key="2">
    <source>
        <dbReference type="EMBL" id="KAK6523125.1"/>
    </source>
</evidence>
<feature type="chain" id="PRO_5043597660" evidence="1">
    <location>
        <begin position="21"/>
        <end position="459"/>
    </location>
</feature>
<dbReference type="AlphaFoldDB" id="A0AAV9WQY7"/>
<evidence type="ECO:0000313" key="3">
    <source>
        <dbReference type="Proteomes" id="UP001365542"/>
    </source>
</evidence>
<comment type="caution">
    <text evidence="2">The sequence shown here is derived from an EMBL/GenBank/DDBJ whole genome shotgun (WGS) entry which is preliminary data.</text>
</comment>